<reference evidence="2 3" key="1">
    <citation type="submission" date="2020-07" db="EMBL/GenBank/DDBJ databases">
        <title>Sequencing the genomes of 1000 actinobacteria strains.</title>
        <authorList>
            <person name="Klenk H.-P."/>
        </authorList>
    </citation>
    <scope>NUCLEOTIDE SEQUENCE [LARGE SCALE GENOMIC DNA]</scope>
    <source>
        <strain evidence="2 3">DSM 44442</strain>
    </source>
</reference>
<keyword evidence="3" id="KW-1185">Reference proteome</keyword>
<evidence type="ECO:0000256" key="1">
    <source>
        <dbReference type="SAM" id="MobiDB-lite"/>
    </source>
</evidence>
<feature type="region of interest" description="Disordered" evidence="1">
    <location>
        <begin position="28"/>
        <end position="52"/>
    </location>
</feature>
<proteinExistence type="predicted"/>
<accession>A0A7Z0JCY7</accession>
<evidence type="ECO:0000313" key="2">
    <source>
        <dbReference type="EMBL" id="NYJ37472.1"/>
    </source>
</evidence>
<sequence length="117" mass="12943">MDPVSLVLGAAIALGGFAFGRLATRRQARESLERHRREEQARALHGGQQPPQPLCGCGHHLVFHDKETKKCQTQVVIPGRWTGQSGSTYRQCMCQGYRGPIPLDEYYAPDLAEGNNP</sequence>
<dbReference type="RefSeq" id="WP_179828220.1">
    <property type="nucleotide sequence ID" value="NZ_JACCFS010000001.1"/>
</dbReference>
<dbReference type="AlphaFoldDB" id="A0A7Z0JCY7"/>
<gene>
    <name evidence="2" type="ORF">HNR10_005353</name>
</gene>
<comment type="caution">
    <text evidence="2">The sequence shown here is derived from an EMBL/GenBank/DDBJ whole genome shotgun (WGS) entry which is preliminary data.</text>
</comment>
<protein>
    <submittedName>
        <fullName evidence="2">Uncharacterized protein</fullName>
    </submittedName>
</protein>
<dbReference type="EMBL" id="JACCFS010000001">
    <property type="protein sequence ID" value="NYJ37472.1"/>
    <property type="molecule type" value="Genomic_DNA"/>
</dbReference>
<feature type="compositionally biased region" description="Basic and acidic residues" evidence="1">
    <location>
        <begin position="28"/>
        <end position="42"/>
    </location>
</feature>
<organism evidence="2 3">
    <name type="scientific">Nocardiopsis aegyptia</name>
    <dbReference type="NCBI Taxonomy" id="220378"/>
    <lineage>
        <taxon>Bacteria</taxon>
        <taxon>Bacillati</taxon>
        <taxon>Actinomycetota</taxon>
        <taxon>Actinomycetes</taxon>
        <taxon>Streptosporangiales</taxon>
        <taxon>Nocardiopsidaceae</taxon>
        <taxon>Nocardiopsis</taxon>
    </lineage>
</organism>
<evidence type="ECO:0000313" key="3">
    <source>
        <dbReference type="Proteomes" id="UP000572051"/>
    </source>
</evidence>
<dbReference type="Proteomes" id="UP000572051">
    <property type="component" value="Unassembled WGS sequence"/>
</dbReference>
<name>A0A7Z0JCY7_9ACTN</name>